<gene>
    <name evidence="2" type="ordered locus">RD1_3372</name>
</gene>
<organism evidence="2 3">
    <name type="scientific">Roseobacter denitrificans (strain ATCC 33942 / OCh 114)</name>
    <name type="common">Erythrobacter sp. (strain OCh 114)</name>
    <name type="synonym">Roseobacter denitrificans</name>
    <dbReference type="NCBI Taxonomy" id="375451"/>
    <lineage>
        <taxon>Bacteria</taxon>
        <taxon>Pseudomonadati</taxon>
        <taxon>Pseudomonadota</taxon>
        <taxon>Alphaproteobacteria</taxon>
        <taxon>Rhodobacterales</taxon>
        <taxon>Roseobacteraceae</taxon>
        <taxon>Roseobacter</taxon>
    </lineage>
</organism>
<reference evidence="2 3" key="1">
    <citation type="journal article" date="2007" name="J. Bacteriol.">
        <title>The complete genome sequence of Roseobacter denitrificans reveals a mixotrophic rather than photosynthetic metabolism.</title>
        <authorList>
            <person name="Swingley W.D."/>
            <person name="Sadekar S."/>
            <person name="Mastrian S.D."/>
            <person name="Matthies H.J."/>
            <person name="Hao J."/>
            <person name="Ramos H."/>
            <person name="Acharya C.R."/>
            <person name="Conrad A.L."/>
            <person name="Taylor H.L."/>
            <person name="Dejesa L.C."/>
            <person name="Shah M.K."/>
            <person name="O'huallachain M.E."/>
            <person name="Lince M.T."/>
            <person name="Blankenship R.E."/>
            <person name="Beatty J.T."/>
            <person name="Touchman J.W."/>
        </authorList>
    </citation>
    <scope>NUCLEOTIDE SEQUENCE [LARGE SCALE GENOMIC DNA]</scope>
    <source>
        <strain evidence="3">ATCC 33942 / OCh 114</strain>
    </source>
</reference>
<dbReference type="EMBL" id="CP000362">
    <property type="protein sequence ID" value="ABG32866.1"/>
    <property type="molecule type" value="Genomic_DNA"/>
</dbReference>
<dbReference type="eggNOG" id="ENOG502ZYXS">
    <property type="taxonomic scope" value="Bacteria"/>
</dbReference>
<proteinExistence type="predicted"/>
<keyword evidence="3" id="KW-1185">Reference proteome</keyword>
<dbReference type="RefSeq" id="WP_011569482.1">
    <property type="nucleotide sequence ID" value="NC_008209.1"/>
</dbReference>
<protein>
    <recommendedName>
        <fullName evidence="1">YjiS-like domain-containing protein</fullName>
    </recommendedName>
</protein>
<dbReference type="KEGG" id="rde:RD1_3372"/>
<evidence type="ECO:0000259" key="1">
    <source>
        <dbReference type="Pfam" id="PF06568"/>
    </source>
</evidence>
<dbReference type="Proteomes" id="UP000007029">
    <property type="component" value="Chromosome"/>
</dbReference>
<dbReference type="HOGENOM" id="CLU_178481_1_1_5"/>
<accession>Q163H7</accession>
<evidence type="ECO:0000313" key="2">
    <source>
        <dbReference type="EMBL" id="ABG32866.1"/>
    </source>
</evidence>
<feature type="domain" description="YjiS-like" evidence="1">
    <location>
        <begin position="32"/>
        <end position="59"/>
    </location>
</feature>
<name>Q163H7_ROSDO</name>
<dbReference type="InterPro" id="IPR009506">
    <property type="entry name" value="YjiS-like"/>
</dbReference>
<dbReference type="AlphaFoldDB" id="Q163H7"/>
<dbReference type="OrthoDB" id="8244198at2"/>
<sequence>MTYYNHIKSPSAFERLLAWGAHGLQQAAVAHARYRIYRSSLSELRALSDRELEDLGMSRYVLKDIAMQTAIEQTARVS</sequence>
<dbReference type="Pfam" id="PF06568">
    <property type="entry name" value="YjiS-like"/>
    <property type="match status" value="1"/>
</dbReference>
<evidence type="ECO:0000313" key="3">
    <source>
        <dbReference type="Proteomes" id="UP000007029"/>
    </source>
</evidence>